<dbReference type="Proteomes" id="UP000183656">
    <property type="component" value="Unassembled WGS sequence"/>
</dbReference>
<gene>
    <name evidence="2" type="ORF">SAMN04489707_101813</name>
</gene>
<dbReference type="AlphaFoldDB" id="A0A1I7IQ30"/>
<keyword evidence="1" id="KW-0812">Transmembrane</keyword>
<protein>
    <recommendedName>
        <fullName evidence="4">PH domain-containing protein</fullName>
    </recommendedName>
</protein>
<dbReference type="STRING" id="343013.SAMN04489707_101813"/>
<keyword evidence="1" id="KW-1133">Transmembrane helix</keyword>
<feature type="transmembrane region" description="Helical" evidence="1">
    <location>
        <begin position="15"/>
        <end position="37"/>
    </location>
</feature>
<evidence type="ECO:0008006" key="4">
    <source>
        <dbReference type="Google" id="ProtNLM"/>
    </source>
</evidence>
<keyword evidence="3" id="KW-1185">Reference proteome</keyword>
<dbReference type="EMBL" id="FPBX01000018">
    <property type="protein sequence ID" value="SFU75011.1"/>
    <property type="molecule type" value="Genomic_DNA"/>
</dbReference>
<name>A0A1I7IQ30_9BURK</name>
<sequence length="167" mass="18631">MQPPAIHLYRRRWTLYFQVPFTVLMALTTAYSVFLAVASNDRLLTLIGAIGAFGSFCITWTLARWAWDAHQDREPALIIDAQGILDLRQDDPQTVRWNAMESVHINFRTDAIVARLRHGAQGPITQALQRAFRGGGDVAFSLHGLAHDTSVIQSRLKAFHEAAVPPA</sequence>
<keyword evidence="1" id="KW-0472">Membrane</keyword>
<accession>A0A1I7IQ30</accession>
<evidence type="ECO:0000313" key="3">
    <source>
        <dbReference type="Proteomes" id="UP000183656"/>
    </source>
</evidence>
<reference evidence="2 3" key="1">
    <citation type="submission" date="2016-10" db="EMBL/GenBank/DDBJ databases">
        <authorList>
            <person name="de Groot N.N."/>
        </authorList>
    </citation>
    <scope>NUCLEOTIDE SEQUENCE [LARGE SCALE GENOMIC DNA]</scope>
    <source>
        <strain evidence="2 3">R-24608</strain>
    </source>
</reference>
<feature type="transmembrane region" description="Helical" evidence="1">
    <location>
        <begin position="43"/>
        <end position="63"/>
    </location>
</feature>
<dbReference type="OrthoDB" id="8810776at2"/>
<evidence type="ECO:0000313" key="2">
    <source>
        <dbReference type="EMBL" id="SFU75011.1"/>
    </source>
</evidence>
<organism evidence="2 3">
    <name type="scientific">Paenacidovorax caeni</name>
    <dbReference type="NCBI Taxonomy" id="343013"/>
    <lineage>
        <taxon>Bacteria</taxon>
        <taxon>Pseudomonadati</taxon>
        <taxon>Pseudomonadota</taxon>
        <taxon>Betaproteobacteria</taxon>
        <taxon>Burkholderiales</taxon>
        <taxon>Comamonadaceae</taxon>
        <taxon>Paenacidovorax</taxon>
    </lineage>
</organism>
<dbReference type="RefSeq" id="WP_054256148.1">
    <property type="nucleotide sequence ID" value="NZ_CYIG01000014.1"/>
</dbReference>
<evidence type="ECO:0000256" key="1">
    <source>
        <dbReference type="SAM" id="Phobius"/>
    </source>
</evidence>
<proteinExistence type="predicted"/>